<evidence type="ECO:0000256" key="1">
    <source>
        <dbReference type="SAM" id="MobiDB-lite"/>
    </source>
</evidence>
<evidence type="ECO:0000313" key="2">
    <source>
        <dbReference type="EMBL" id="KAA1105288.1"/>
    </source>
</evidence>
<feature type="compositionally biased region" description="Basic and acidic residues" evidence="1">
    <location>
        <begin position="30"/>
        <end position="45"/>
    </location>
</feature>
<protein>
    <submittedName>
        <fullName evidence="2">Uncharacterized protein</fullName>
    </submittedName>
</protein>
<dbReference type="EMBL" id="VSWC01000040">
    <property type="protein sequence ID" value="KAA1105288.1"/>
    <property type="molecule type" value="Genomic_DNA"/>
</dbReference>
<gene>
    <name evidence="2" type="ORF">PGT21_001650</name>
</gene>
<feature type="region of interest" description="Disordered" evidence="1">
    <location>
        <begin position="21"/>
        <end position="46"/>
    </location>
</feature>
<organism evidence="2 3">
    <name type="scientific">Puccinia graminis f. sp. tritici</name>
    <dbReference type="NCBI Taxonomy" id="56615"/>
    <lineage>
        <taxon>Eukaryota</taxon>
        <taxon>Fungi</taxon>
        <taxon>Dikarya</taxon>
        <taxon>Basidiomycota</taxon>
        <taxon>Pucciniomycotina</taxon>
        <taxon>Pucciniomycetes</taxon>
        <taxon>Pucciniales</taxon>
        <taxon>Pucciniaceae</taxon>
        <taxon>Puccinia</taxon>
    </lineage>
</organism>
<proteinExistence type="predicted"/>
<dbReference type="Proteomes" id="UP000324748">
    <property type="component" value="Unassembled WGS sequence"/>
</dbReference>
<sequence length="104" mass="11287">MSFSFRGTHYRVYTAGRIEEIPTAVPAPRPEGRPHDAPGRQRDPGLHVPVAIDGVELGSTSLCHGDDTDRGAMRPRASGTVYGWGGVILATRVQGRSSRFFPLE</sequence>
<comment type="caution">
    <text evidence="2">The sequence shown here is derived from an EMBL/GenBank/DDBJ whole genome shotgun (WGS) entry which is preliminary data.</text>
</comment>
<reference evidence="2 3" key="1">
    <citation type="submission" date="2019-05" db="EMBL/GenBank/DDBJ databases">
        <title>Emergence of the Ug99 lineage of the wheat stem rust pathogen through somatic hybridization.</title>
        <authorList>
            <person name="Li F."/>
            <person name="Upadhyaya N.M."/>
            <person name="Sperschneider J."/>
            <person name="Matny O."/>
            <person name="Nguyen-Phuc H."/>
            <person name="Mago R."/>
            <person name="Raley C."/>
            <person name="Miller M.E."/>
            <person name="Silverstein K.A.T."/>
            <person name="Henningsen E."/>
            <person name="Hirsch C.D."/>
            <person name="Visser B."/>
            <person name="Pretorius Z.A."/>
            <person name="Steffenson B.J."/>
            <person name="Schwessinger B."/>
            <person name="Dodds P.N."/>
            <person name="Figueroa M."/>
        </authorList>
    </citation>
    <scope>NUCLEOTIDE SEQUENCE [LARGE SCALE GENOMIC DNA]</scope>
    <source>
        <strain evidence="2">21-0</strain>
    </source>
</reference>
<name>A0A5B0PWM8_PUCGR</name>
<evidence type="ECO:0000313" key="3">
    <source>
        <dbReference type="Proteomes" id="UP000324748"/>
    </source>
</evidence>
<accession>A0A5B0PWM8</accession>
<dbReference type="AlphaFoldDB" id="A0A5B0PWM8"/>
<keyword evidence="3" id="KW-1185">Reference proteome</keyword>